<dbReference type="Proteomes" id="UP000017836">
    <property type="component" value="Unassembled WGS sequence"/>
</dbReference>
<accession>W1PGM9</accession>
<dbReference type="HOGENOM" id="CLU_2088065_0_0_1"/>
<gene>
    <name evidence="1" type="ORF">AMTR_s00005p00178240</name>
</gene>
<protein>
    <submittedName>
        <fullName evidence="1">Uncharacterized protein</fullName>
    </submittedName>
</protein>
<proteinExistence type="predicted"/>
<dbReference type="EMBL" id="KI393866">
    <property type="protein sequence ID" value="ERN06786.1"/>
    <property type="molecule type" value="Genomic_DNA"/>
</dbReference>
<dbReference type="AlphaFoldDB" id="W1PGM9"/>
<keyword evidence="2" id="KW-1185">Reference proteome</keyword>
<dbReference type="Gramene" id="ERN06786">
    <property type="protein sequence ID" value="ERN06786"/>
    <property type="gene ID" value="AMTR_s00005p00178240"/>
</dbReference>
<sequence>MAAEGILTDLFKDEKFHGTNYFEGKRKVGYVLHDEDLVPLVAEAPSSEPKGNAAQATLDAFATWVSKNRIAINILFATMTETYVRGYKVCWTAKEIMDRFKKVYDTPSQNRKGLVMK</sequence>
<organism evidence="1 2">
    <name type="scientific">Amborella trichopoda</name>
    <dbReference type="NCBI Taxonomy" id="13333"/>
    <lineage>
        <taxon>Eukaryota</taxon>
        <taxon>Viridiplantae</taxon>
        <taxon>Streptophyta</taxon>
        <taxon>Embryophyta</taxon>
        <taxon>Tracheophyta</taxon>
        <taxon>Spermatophyta</taxon>
        <taxon>Magnoliopsida</taxon>
        <taxon>Amborellales</taxon>
        <taxon>Amborellaceae</taxon>
        <taxon>Amborella</taxon>
    </lineage>
</organism>
<evidence type="ECO:0000313" key="2">
    <source>
        <dbReference type="Proteomes" id="UP000017836"/>
    </source>
</evidence>
<name>W1PGM9_AMBTC</name>
<reference evidence="2" key="1">
    <citation type="journal article" date="2013" name="Science">
        <title>The Amborella genome and the evolution of flowering plants.</title>
        <authorList>
            <consortium name="Amborella Genome Project"/>
        </authorList>
    </citation>
    <scope>NUCLEOTIDE SEQUENCE [LARGE SCALE GENOMIC DNA]</scope>
</reference>
<evidence type="ECO:0000313" key="1">
    <source>
        <dbReference type="EMBL" id="ERN06786.1"/>
    </source>
</evidence>